<evidence type="ECO:0000256" key="1">
    <source>
        <dbReference type="SAM" id="MobiDB-lite"/>
    </source>
</evidence>
<dbReference type="RefSeq" id="XP_060406716.1">
    <property type="nucleotide sequence ID" value="XM_060564446.1"/>
</dbReference>
<feature type="compositionally biased region" description="Basic and acidic residues" evidence="1">
    <location>
        <begin position="178"/>
        <end position="187"/>
    </location>
</feature>
<name>A0AAD8PIP7_9PEZI</name>
<dbReference type="Proteomes" id="UP001230504">
    <property type="component" value="Unassembled WGS sequence"/>
</dbReference>
<dbReference type="AlphaFoldDB" id="A0AAD8PIP7"/>
<sequence length="302" mass="33103">MHRQGHHQGVRAHVLDWPAFLREAYSADHLTQLLRIVYEREWAAAKTKHAGKLVNAQKTMELGETIELILELGPDACHNTAAVAGVSSMRKPTNHAPVPAADICRALLHQLVARVDDLNVADGSPSLSLAEIKKPIKDLKDAAAKNLKRKRGPKNNTPGRDQEGEGEEEEQGQEDEPEAPHAAKRVRIDQDLRKSLTDDYIYRLLGAGPSLLNEELSSSAPFDDPTALTASDSFGFGPDVSAASLVAPPGCRGAQLVAARQDTEAELDALVLGQHRQDEVVREQPVFLTCYYLLYYSNIILK</sequence>
<feature type="region of interest" description="Disordered" evidence="1">
    <location>
        <begin position="143"/>
        <end position="187"/>
    </location>
</feature>
<dbReference type="EMBL" id="JAHLJV010000277">
    <property type="protein sequence ID" value="KAK1561551.1"/>
    <property type="molecule type" value="Genomic_DNA"/>
</dbReference>
<protein>
    <submittedName>
        <fullName evidence="2">Uncharacterized protein</fullName>
    </submittedName>
</protein>
<dbReference type="GeneID" id="85448686"/>
<feature type="compositionally biased region" description="Acidic residues" evidence="1">
    <location>
        <begin position="164"/>
        <end position="177"/>
    </location>
</feature>
<organism evidence="2 3">
    <name type="scientific">Colletotrichum navitas</name>
    <dbReference type="NCBI Taxonomy" id="681940"/>
    <lineage>
        <taxon>Eukaryota</taxon>
        <taxon>Fungi</taxon>
        <taxon>Dikarya</taxon>
        <taxon>Ascomycota</taxon>
        <taxon>Pezizomycotina</taxon>
        <taxon>Sordariomycetes</taxon>
        <taxon>Hypocreomycetidae</taxon>
        <taxon>Glomerellales</taxon>
        <taxon>Glomerellaceae</taxon>
        <taxon>Colletotrichum</taxon>
        <taxon>Colletotrichum graminicola species complex</taxon>
    </lineage>
</organism>
<accession>A0AAD8PIP7</accession>
<evidence type="ECO:0000313" key="2">
    <source>
        <dbReference type="EMBL" id="KAK1561551.1"/>
    </source>
</evidence>
<reference evidence="2" key="1">
    <citation type="submission" date="2021-06" db="EMBL/GenBank/DDBJ databases">
        <title>Comparative genomics, transcriptomics and evolutionary studies reveal genomic signatures of adaptation to plant cell wall in hemibiotrophic fungi.</title>
        <authorList>
            <consortium name="DOE Joint Genome Institute"/>
            <person name="Baroncelli R."/>
            <person name="Diaz J.F."/>
            <person name="Benocci T."/>
            <person name="Peng M."/>
            <person name="Battaglia E."/>
            <person name="Haridas S."/>
            <person name="Andreopoulos W."/>
            <person name="Labutti K."/>
            <person name="Pangilinan J."/>
            <person name="Floch G.L."/>
            <person name="Makela M.R."/>
            <person name="Henrissat B."/>
            <person name="Grigoriev I.V."/>
            <person name="Crouch J.A."/>
            <person name="De Vries R.P."/>
            <person name="Sukno S.A."/>
            <person name="Thon M.R."/>
        </authorList>
    </citation>
    <scope>NUCLEOTIDE SEQUENCE</scope>
    <source>
        <strain evidence="2">CBS 125086</strain>
    </source>
</reference>
<keyword evidence="3" id="KW-1185">Reference proteome</keyword>
<comment type="caution">
    <text evidence="2">The sequence shown here is derived from an EMBL/GenBank/DDBJ whole genome shotgun (WGS) entry which is preliminary data.</text>
</comment>
<gene>
    <name evidence="2" type="ORF">LY79DRAFT_675456</name>
</gene>
<evidence type="ECO:0000313" key="3">
    <source>
        <dbReference type="Proteomes" id="UP001230504"/>
    </source>
</evidence>
<proteinExistence type="predicted"/>